<organism evidence="2 3">
    <name type="scientific">Rathayibacter iranicus</name>
    <dbReference type="NCBI Taxonomy" id="59737"/>
    <lineage>
        <taxon>Bacteria</taxon>
        <taxon>Bacillati</taxon>
        <taxon>Actinomycetota</taxon>
        <taxon>Actinomycetes</taxon>
        <taxon>Micrococcales</taxon>
        <taxon>Microbacteriaceae</taxon>
        <taxon>Rathayibacter</taxon>
    </lineage>
</organism>
<dbReference type="RefSeq" id="WP_104354159.1">
    <property type="nucleotide sequence ID" value="NZ_CP028130.1"/>
</dbReference>
<name>A0AAD1ELC5_9MICO</name>
<evidence type="ECO:0000313" key="3">
    <source>
        <dbReference type="Proteomes" id="UP000283946"/>
    </source>
</evidence>
<protein>
    <submittedName>
        <fullName evidence="2">Uncharacterized protein</fullName>
    </submittedName>
</protein>
<dbReference type="Proteomes" id="UP000283946">
    <property type="component" value="Chromosome"/>
</dbReference>
<evidence type="ECO:0000313" key="2">
    <source>
        <dbReference type="EMBL" id="AZZ54972.1"/>
    </source>
</evidence>
<feature type="region of interest" description="Disordered" evidence="1">
    <location>
        <begin position="1"/>
        <end position="23"/>
    </location>
</feature>
<sequence>MAPIPTLQRPSVTRAAEVGNDGLTNSERSALARKYRFEAGSRRISPSERAAIESARAQRASSA</sequence>
<reference evidence="2 3" key="1">
    <citation type="submission" date="2018-03" db="EMBL/GenBank/DDBJ databases">
        <title>Bacteriophage NCPPB3778 and a type I-E CRISPR drive the evolution of the US Biological Select Agent, Rathayibacter toxicus.</title>
        <authorList>
            <person name="Davis E.W.II."/>
            <person name="Tabima J.F."/>
            <person name="Weisberg A.J."/>
            <person name="Dantas Lopes L."/>
            <person name="Wiseman M.S."/>
            <person name="Wiseman M.S."/>
            <person name="Pupko T."/>
            <person name="Belcher M.S."/>
            <person name="Sechler A.J."/>
            <person name="Tancos M.A."/>
            <person name="Schroeder B.K."/>
            <person name="Murray T.D."/>
            <person name="Luster D.G."/>
            <person name="Schneider W.L."/>
            <person name="Rogers E."/>
            <person name="Andreote F.D."/>
            <person name="Grunwald N.J."/>
            <person name="Putnam M.L."/>
            <person name="Chang J.H."/>
        </authorList>
    </citation>
    <scope>NUCLEOTIDE SEQUENCE [LARGE SCALE GENOMIC DNA]</scope>
    <source>
        <strain evidence="2 3">NCCPB 2253</strain>
    </source>
</reference>
<dbReference type="KEGG" id="ria:C7V51_03040"/>
<dbReference type="EMBL" id="CP028130">
    <property type="protein sequence ID" value="AZZ54972.1"/>
    <property type="molecule type" value="Genomic_DNA"/>
</dbReference>
<feature type="region of interest" description="Disordered" evidence="1">
    <location>
        <begin position="40"/>
        <end position="63"/>
    </location>
</feature>
<accession>A0AAD1ELC5</accession>
<gene>
    <name evidence="2" type="ORF">C7V51_03040</name>
</gene>
<evidence type="ECO:0000256" key="1">
    <source>
        <dbReference type="SAM" id="MobiDB-lite"/>
    </source>
</evidence>
<proteinExistence type="predicted"/>
<dbReference type="AlphaFoldDB" id="A0AAD1ELC5"/>